<sequence length="514" mass="57305">MKYALQKLPNGESRMVDANGNPLGSGDADRPILHILPKLLVPAGILGHPSEPFEGLSCEEIDLTVTTSLPIDVLPEGGIQVRQPYPNRRYFVGGSQLIRNGWIVPLPLDATEFDIEFQWHIESAAFWRVFPKDDWQVRHVLHIKLQPGKGMTYSMDASCWPGLDGPAMRVSPVTVLGIKGEEPIDRKRRQIVKDSDLIYTDGEMKGELAGYFLEETVAIAGVPLERAWGIDAFQDEQLHEVRQTAVLTQDNDAHRANGPIEMPAELFVEAVNLAEKIPFDEESEFAKSVANVPGGLERHPAMKLLCDWWESVRPEGEPFRPGSAMPIVRVRDDGQYWWGDHQVPNSPVVDFNPTGRDVARIGDVLLVLFQATQDAAVFDKDGMTVFLPSGERFSTIEIDRAQYLSGESDEAWACLSALASFRSRFFSAWRFLSGVGAEYRMAERAKVARPIALPDGFKPCATCGGLPEITEDPTGKYGRRFLLKCGDHASIGGDSLEDIFLDWECDYEDMEETR</sequence>
<dbReference type="HOGENOM" id="CLU_629853_0_0_4"/>
<reference evidence="1" key="1">
    <citation type="submission" date="2009-06" db="EMBL/GenBank/DDBJ databases">
        <title>Complete sequence plasmid 1 of Ralstonia pickettii 12D.</title>
        <authorList>
            <consortium name="US DOE Joint Genome Institute"/>
            <person name="Lucas S."/>
            <person name="Copeland A."/>
            <person name="Lapidus A."/>
            <person name="Glavina del Rio T."/>
            <person name="Dalin E."/>
            <person name="Tice H."/>
            <person name="Bruce D."/>
            <person name="Goodwin L."/>
            <person name="Pitluck S."/>
            <person name="Sims D."/>
            <person name="Meincke L."/>
            <person name="Brettin T."/>
            <person name="Detter J.C."/>
            <person name="Han C."/>
            <person name="Larimer F."/>
            <person name="Land M."/>
            <person name="Hauser L."/>
            <person name="Kyrpides N."/>
            <person name="Ovchinnikova G."/>
            <person name="Marsh T."/>
            <person name="Richardson P."/>
        </authorList>
    </citation>
    <scope>NUCLEOTIDE SEQUENCE [LARGE SCALE GENOMIC DNA]</scope>
    <source>
        <strain evidence="1">12D</strain>
        <plasmid>12D</plasmid>
        <plasmid evidence="1">pRp12D01</plasmid>
    </source>
</reference>
<dbReference type="AlphaFoldDB" id="C6BQG5"/>
<organism evidence="1">
    <name type="scientific">Ralstonia pickettii (strain 12D)</name>
    <dbReference type="NCBI Taxonomy" id="428406"/>
    <lineage>
        <taxon>Bacteria</taxon>
        <taxon>Pseudomonadati</taxon>
        <taxon>Pseudomonadota</taxon>
        <taxon>Betaproteobacteria</taxon>
        <taxon>Burkholderiales</taxon>
        <taxon>Burkholderiaceae</taxon>
        <taxon>Ralstonia</taxon>
    </lineage>
</organism>
<proteinExistence type="predicted"/>
<protein>
    <submittedName>
        <fullName evidence="1">Uncharacterized protein</fullName>
    </submittedName>
</protein>
<gene>
    <name evidence="1" type="ordered locus">Rpic12D_4777</name>
</gene>
<geneLocation type="plasmid" evidence="1">
    <name>pRp12D01</name>
</geneLocation>
<accession>C6BQG5</accession>
<evidence type="ECO:0000313" key="1">
    <source>
        <dbReference type="EMBL" id="ACS66012.1"/>
    </source>
</evidence>
<dbReference type="EMBL" id="CP001646">
    <property type="protein sequence ID" value="ACS66012.1"/>
    <property type="molecule type" value="Genomic_DNA"/>
</dbReference>
<dbReference type="KEGG" id="rpf:Rpic12D_4777"/>
<keyword evidence="1" id="KW-0614">Plasmid</keyword>
<name>C6BQG5_RALP1</name>